<feature type="region of interest" description="Disordered" evidence="1">
    <location>
        <begin position="1"/>
        <end position="78"/>
    </location>
</feature>
<evidence type="ECO:0000256" key="1">
    <source>
        <dbReference type="SAM" id="MobiDB-lite"/>
    </source>
</evidence>
<dbReference type="KEGG" id="tog:HNI00_21810"/>
<evidence type="ECO:0000313" key="2">
    <source>
        <dbReference type="EMBL" id="WOB45473.1"/>
    </source>
</evidence>
<feature type="region of interest" description="Disordered" evidence="1">
    <location>
        <begin position="136"/>
        <end position="158"/>
    </location>
</feature>
<gene>
    <name evidence="2" type="ORF">HNI00_21810</name>
</gene>
<reference evidence="2" key="1">
    <citation type="submission" date="2020-05" db="EMBL/GenBank/DDBJ databases">
        <authorList>
            <person name="Zhu T."/>
            <person name="Keshari N."/>
            <person name="Lu X."/>
        </authorList>
    </citation>
    <scope>NUCLEOTIDE SEQUENCE</scope>
    <source>
        <strain evidence="2">NK1-22</strain>
    </source>
</reference>
<name>A0AA96YD27_9CYAN</name>
<feature type="compositionally biased region" description="Basic and acidic residues" evidence="1">
    <location>
        <begin position="54"/>
        <end position="67"/>
    </location>
</feature>
<sequence>MADALRDTDGWLNRDIGSLSSLESSPMPQAEASWGCHAAYREGRESVSHGTGRQGDRAQERVQDRVQDSLARNNAPEIEPRIEPRIEAKEAKPIEPEIRVGSPKHLSKISPEFGARLEHLKPQQKIRAVVMLETDRSEGGRGPGSPMPPAPARRQTPEERQAAIARIRTAAQRSLEEIRPILEAFHANLLAPSPDAVGAVPVEIDAAGIPVLAQSNRVRTILEDQEIHTIDGSRVRRSRPLPFSR</sequence>
<accession>A0AA96YD27</accession>
<dbReference type="RefSeq" id="WP_316789467.1">
    <property type="nucleotide sequence ID" value="NZ_CP053540.1"/>
</dbReference>
<dbReference type="EMBL" id="CP053540">
    <property type="protein sequence ID" value="WOB45473.1"/>
    <property type="molecule type" value="Genomic_DNA"/>
</dbReference>
<dbReference type="AlphaFoldDB" id="A0AA96YD27"/>
<protein>
    <submittedName>
        <fullName evidence="2">Uncharacterized protein</fullName>
    </submittedName>
</protein>
<proteinExistence type="predicted"/>
<feature type="compositionally biased region" description="Polar residues" evidence="1">
    <location>
        <begin position="18"/>
        <end position="27"/>
    </location>
</feature>
<organism evidence="2">
    <name type="scientific">Thermoleptolyngbya oregonensis NK1-22</name>
    <dbReference type="NCBI Taxonomy" id="2547457"/>
    <lineage>
        <taxon>Bacteria</taxon>
        <taxon>Bacillati</taxon>
        <taxon>Cyanobacteriota</taxon>
        <taxon>Cyanophyceae</taxon>
        <taxon>Oculatellales</taxon>
        <taxon>Oculatellaceae</taxon>
        <taxon>Thermoleptolyngbya</taxon>
    </lineage>
</organism>